<evidence type="ECO:0008006" key="2">
    <source>
        <dbReference type="Google" id="ProtNLM"/>
    </source>
</evidence>
<name>A0A0L8I3E4_OCTBM</name>
<dbReference type="EMBL" id="KQ416647">
    <property type="protein sequence ID" value="KOF96038.1"/>
    <property type="molecule type" value="Genomic_DNA"/>
</dbReference>
<dbReference type="Gene3D" id="3.60.10.10">
    <property type="entry name" value="Endonuclease/exonuclease/phosphatase"/>
    <property type="match status" value="1"/>
</dbReference>
<organism evidence="1">
    <name type="scientific">Octopus bimaculoides</name>
    <name type="common">California two-spotted octopus</name>
    <dbReference type="NCBI Taxonomy" id="37653"/>
    <lineage>
        <taxon>Eukaryota</taxon>
        <taxon>Metazoa</taxon>
        <taxon>Spiralia</taxon>
        <taxon>Lophotrochozoa</taxon>
        <taxon>Mollusca</taxon>
        <taxon>Cephalopoda</taxon>
        <taxon>Coleoidea</taxon>
        <taxon>Octopodiformes</taxon>
        <taxon>Octopoda</taxon>
        <taxon>Incirrata</taxon>
        <taxon>Octopodidae</taxon>
        <taxon>Octopus</taxon>
    </lineage>
</organism>
<dbReference type="SUPFAM" id="SSF56219">
    <property type="entry name" value="DNase I-like"/>
    <property type="match status" value="1"/>
</dbReference>
<protein>
    <recommendedName>
        <fullName evidence="2">Endonuclease/exonuclease/phosphatase domain-containing protein</fullName>
    </recommendedName>
</protein>
<dbReference type="OrthoDB" id="10030815at2759"/>
<sequence>MVMGDFNAKVGNINLGYEAILFADFCANNQLVIGGTLFPHKGLHKATCLTPDLKTQNQIDHICVSCKFRRSLLDVRVKRRADAASDHHLLFGKLQLKIRALKEGCKV</sequence>
<proteinExistence type="predicted"/>
<gene>
    <name evidence="1" type="ORF">OCBIM_22036601mg</name>
</gene>
<dbReference type="STRING" id="37653.A0A0L8I3E4"/>
<evidence type="ECO:0000313" key="1">
    <source>
        <dbReference type="EMBL" id="KOF96038.1"/>
    </source>
</evidence>
<dbReference type="InterPro" id="IPR036691">
    <property type="entry name" value="Endo/exonu/phosph_ase_sf"/>
</dbReference>
<dbReference type="AlphaFoldDB" id="A0A0L8I3E4"/>
<accession>A0A0L8I3E4</accession>
<reference evidence="1" key="1">
    <citation type="submission" date="2015-07" db="EMBL/GenBank/DDBJ databases">
        <title>MeaNS - Measles Nucleotide Surveillance Program.</title>
        <authorList>
            <person name="Tran T."/>
            <person name="Druce J."/>
        </authorList>
    </citation>
    <scope>NUCLEOTIDE SEQUENCE</scope>
    <source>
        <strain evidence="1">UCB-OBI-ISO-001</strain>
        <tissue evidence="1">Gonad</tissue>
    </source>
</reference>